<sequence length="774" mass="85404">MAEVGRWIVTDPKTAKSFTQHSKGNQKMLAEHNRALCATKKLCLIASNGVALPSAYANSGPQQDFSQTAAHLAALDLTPDTPVNFRAIHDKDKGVPAIKRYGTLNQLWPELCEWNNKGYGIFLTVSQMDGQGDKIPNVQAIRACYLDLDSLDAMANLQRAQWHMPMPSFYVQSSPNKAHVYWPLDQLCAPGDWFGETQAKLAQVYDGDPRIIDPTRVMRLAGFYHQKGAPVLSTFHTLPGYGCTAQAGALMASLAHVNVIQHGGGLRQPLGTPELAAPSMEWLNKALARLDPNSMARDEWIAFTAAFKQAAWSVVGQDAAFAMWWAWCTRYAENDPAENLKQWNDITETQVGWRWLEEKADLRAERIFGTPAPGAPRTAPPIPGTQSLLSPLSTLMKQPQSANWLIKVVLPANSAGVMFGQPGTGKSFMAIDMAASVATGALFNGRKVKPGPVVYIAGEGHGGVTNRFIAKFNQIGNPPGAENIHVSRKSISLLDTDDELESLVREIDGLPTKPVLIVVDTLFRATAGADVNNHDEMSKFWKNIDHLKERYGCTILIVHHSGRNETTRSFGSIVLLANADFEMSIKSDDNGKTIECTKQKDAEEFAPMHFDLKRVTLAWDIDMEPITSCTIEFMERVEGDRTKEKETRKIGAEYETPSRAPSRKLGAMLVKVHDIISETNGIALSETLLNLSIPKDLVDDLCRTNGIHSSDKRDAIKGLAAPSGKVAPWVNMDENESFRVTLRLAKYARESEYDENSWDNFTLSAEQIAMCKLN</sequence>
<dbReference type="SUPFAM" id="SSF52540">
    <property type="entry name" value="P-loop containing nucleoside triphosphate hydrolases"/>
    <property type="match status" value="1"/>
</dbReference>
<name>A0A443JY14_9RHOB</name>
<dbReference type="EMBL" id="SAUY01000071">
    <property type="protein sequence ID" value="RWR25412.1"/>
    <property type="molecule type" value="Genomic_DNA"/>
</dbReference>
<feature type="domain" description="RepB-like DNA primase" evidence="1">
    <location>
        <begin position="140"/>
        <end position="228"/>
    </location>
</feature>
<accession>A0A443JY14</accession>
<dbReference type="AlphaFoldDB" id="A0A443JY14"/>
<reference evidence="2 3" key="1">
    <citation type="submission" date="2019-01" db="EMBL/GenBank/DDBJ databases">
        <title>Sinorhodobacter populi sp. nov. isolated from the symptomatic bark tissue of Populus euramericana canker.</title>
        <authorList>
            <person name="Xu G."/>
        </authorList>
    </citation>
    <scope>NUCLEOTIDE SEQUENCE [LARGE SCALE GENOMIC DNA]</scope>
    <source>
        <strain evidence="2 3">07D10-4-3</strain>
    </source>
</reference>
<dbReference type="Gene3D" id="3.30.70.1790">
    <property type="entry name" value="RepB DNA-primase, N-terminal domain"/>
    <property type="match status" value="1"/>
</dbReference>
<dbReference type="InterPro" id="IPR027417">
    <property type="entry name" value="P-loop_NTPase"/>
</dbReference>
<organism evidence="2 3">
    <name type="scientific">Paenirhodobacter populi</name>
    <dbReference type="NCBI Taxonomy" id="2306993"/>
    <lineage>
        <taxon>Bacteria</taxon>
        <taxon>Pseudomonadati</taxon>
        <taxon>Pseudomonadota</taxon>
        <taxon>Alphaproteobacteria</taxon>
        <taxon>Rhodobacterales</taxon>
        <taxon>Rhodobacter group</taxon>
        <taxon>Paenirhodobacter</taxon>
    </lineage>
</organism>
<dbReference type="InterPro" id="IPR039459">
    <property type="entry name" value="RepB-like_DNA_primase_dom"/>
</dbReference>
<proteinExistence type="predicted"/>
<evidence type="ECO:0000313" key="2">
    <source>
        <dbReference type="EMBL" id="RWR25412.1"/>
    </source>
</evidence>
<protein>
    <recommendedName>
        <fullName evidence="1">RepB-like DNA primase domain-containing protein</fullName>
    </recommendedName>
</protein>
<gene>
    <name evidence="2" type="ORF">D2T29_22080</name>
</gene>
<dbReference type="Pfam" id="PF16793">
    <property type="entry name" value="RepB_primase"/>
    <property type="match status" value="1"/>
</dbReference>
<dbReference type="Gene3D" id="3.40.50.300">
    <property type="entry name" value="P-loop containing nucleotide triphosphate hydrolases"/>
    <property type="match status" value="1"/>
</dbReference>
<evidence type="ECO:0000313" key="3">
    <source>
        <dbReference type="Proteomes" id="UP000284451"/>
    </source>
</evidence>
<reference evidence="2 3" key="2">
    <citation type="submission" date="2019-01" db="EMBL/GenBank/DDBJ databases">
        <authorList>
            <person name="Li Y."/>
        </authorList>
    </citation>
    <scope>NUCLEOTIDE SEQUENCE [LARGE SCALE GENOMIC DNA]</scope>
    <source>
        <strain evidence="2 3">07D10-4-3</strain>
    </source>
</reference>
<dbReference type="Proteomes" id="UP000284451">
    <property type="component" value="Unassembled WGS sequence"/>
</dbReference>
<evidence type="ECO:0000259" key="1">
    <source>
        <dbReference type="Pfam" id="PF16793"/>
    </source>
</evidence>
<comment type="caution">
    <text evidence="2">The sequence shown here is derived from an EMBL/GenBank/DDBJ whole genome shotgun (WGS) entry which is preliminary data.</text>
</comment>
<dbReference type="Pfam" id="PF13481">
    <property type="entry name" value="AAA_25"/>
    <property type="match status" value="1"/>
</dbReference>